<dbReference type="Gramene" id="TraesLDM7A03G03830770.1">
    <property type="protein sequence ID" value="TraesLDM7A03G03830770.1.CDS1"/>
    <property type="gene ID" value="TraesLDM7A03G03830770"/>
</dbReference>
<dbReference type="Gramene" id="TraesCS7A02G075100.1">
    <property type="protein sequence ID" value="TraesCS7A02G075100.1.cds1"/>
    <property type="gene ID" value="TraesCS7A02G075100"/>
</dbReference>
<organism evidence="2">
    <name type="scientific">Triticum aestivum</name>
    <name type="common">Wheat</name>
    <dbReference type="NCBI Taxonomy" id="4565"/>
    <lineage>
        <taxon>Eukaryota</taxon>
        <taxon>Viridiplantae</taxon>
        <taxon>Streptophyta</taxon>
        <taxon>Embryophyta</taxon>
        <taxon>Tracheophyta</taxon>
        <taxon>Spermatophyta</taxon>
        <taxon>Magnoliopsida</taxon>
        <taxon>Liliopsida</taxon>
        <taxon>Poales</taxon>
        <taxon>Poaceae</taxon>
        <taxon>BOP clade</taxon>
        <taxon>Pooideae</taxon>
        <taxon>Triticodae</taxon>
        <taxon>Triticeae</taxon>
        <taxon>Triticinae</taxon>
        <taxon>Triticum</taxon>
    </lineage>
</organism>
<dbReference type="EnsemblPlants" id="TraesCS7A02G075100.1">
    <property type="protein sequence ID" value="TraesCS7A02G075100.1.cds1"/>
    <property type="gene ID" value="TraesCS7A02G075100"/>
</dbReference>
<dbReference type="Gramene" id="TraesSTA7A03G03819240.1">
    <property type="protein sequence ID" value="TraesSTA7A03G03819240.1.CDS1"/>
    <property type="gene ID" value="TraesSTA7A03G03819240"/>
</dbReference>
<feature type="compositionally biased region" description="Basic and acidic residues" evidence="1">
    <location>
        <begin position="253"/>
        <end position="294"/>
    </location>
</feature>
<feature type="compositionally biased region" description="Basic and acidic residues" evidence="1">
    <location>
        <begin position="311"/>
        <end position="361"/>
    </location>
</feature>
<dbReference type="Gramene" id="TraesMAC7A03G03825450.1">
    <property type="protein sequence ID" value="TraesMAC7A03G03825450.1.CDS1"/>
    <property type="gene ID" value="TraesMAC7A03G03825450"/>
</dbReference>
<dbReference type="Gramene" id="TraesCS7A03G0173800.1">
    <property type="protein sequence ID" value="TraesCS7A03G0173800.1.CDS1"/>
    <property type="gene ID" value="TraesCS7A03G0173800"/>
</dbReference>
<evidence type="ECO:0000313" key="2">
    <source>
        <dbReference type="EnsemblPlants" id="TraesCS7A02G075100.1.cds1"/>
    </source>
</evidence>
<evidence type="ECO:0008006" key="4">
    <source>
        <dbReference type="Google" id="ProtNLM"/>
    </source>
</evidence>
<sequence>MSRQVPRPLRIGDPSLRPEEGHVVIIATPEMETNAASLESLGAFLWLGGNRPTANAAKIKEAINNQFGIDRVTVVPHYPEDFFALFEYPHHRERVTASPGRFRHAGLDIHSSNWRRDAHSDIVQANYHVHLCIESIPLNAWSDTVAAQVLGQDTFVHYFDIATLRREDASCLRLWAWSDNLSSIPKVQHVTIAPRVPNGPGGAPSAAIGHPGFRRRAIVHLDRLEDFTPDANGLVPRRPHTDPFTWIYGVVDGEERPRDPLDPPPRRRDDDDRHRRDDDRDRDGRRGRDNDRHRSSSWRGLFRSRSQAPARRADEEHRGDRSGDHGRGRDDRDRGRDGRRDGGHASSLDRPRQRDLADARGRSPPPSPRTTSCDIIQIKSSSAAVDWLRRAAPCFAPTPVQPSLNIDAATTISPLQSRPAHSLAPEMALDSASSPAPSLVLAASEQPAADLHHLVLEAAAQEMTEEEASEGATTPIFVPCRPALLPSPPTWTPPRPPARRRKTLAGVTSFSLGRRSPRIRGKNQRLPIATLAERLLCQRLGIVEDGEQLTEMAISKFVQMFNGRLPDITITALLALFNLDCDLMSAVENALIEHAGEGGPDLGSQEDAEAAAAT</sequence>
<dbReference type="Gramene" id="TraesLAC7A03G03776270.1">
    <property type="protein sequence ID" value="TraesLAC7A03G03776270.1.CDS1"/>
    <property type="gene ID" value="TraesLAC7A03G03776270"/>
</dbReference>
<feature type="region of interest" description="Disordered" evidence="1">
    <location>
        <begin position="248"/>
        <end position="375"/>
    </location>
</feature>
<keyword evidence="3" id="KW-1185">Reference proteome</keyword>
<evidence type="ECO:0000313" key="3">
    <source>
        <dbReference type="Proteomes" id="UP000019116"/>
    </source>
</evidence>
<dbReference type="PANTHER" id="PTHR33087">
    <property type="entry name" value="OS07G0539200 PROTEIN"/>
    <property type="match status" value="1"/>
</dbReference>
<dbReference type="Gramene" id="TraesWEE_scaffold_032399_01G000100.1">
    <property type="protein sequence ID" value="TraesWEE_scaffold_032399_01G000100.1"/>
    <property type="gene ID" value="TraesWEE_scaffold_032399_01G000100"/>
</dbReference>
<dbReference type="Gramene" id="TraesCAD_scaffold_036595_01G000100.1">
    <property type="protein sequence ID" value="TraesCAD_scaffold_036595_01G000100.1"/>
    <property type="gene ID" value="TraesCAD_scaffold_036595_01G000100"/>
</dbReference>
<reference evidence="2" key="2">
    <citation type="submission" date="2018-10" db="UniProtKB">
        <authorList>
            <consortium name="EnsemblPlants"/>
        </authorList>
    </citation>
    <scope>IDENTIFICATION</scope>
</reference>
<accession>A0A3B6R8C5</accession>
<dbReference type="OrthoDB" id="682567at2759"/>
<protein>
    <recommendedName>
        <fullName evidence="4">DUF4283 domain-containing protein</fullName>
    </recommendedName>
</protein>
<dbReference type="Gramene" id="TraesNOR7A03G03866320.1">
    <property type="protein sequence ID" value="TraesNOR7A03G03866320.1.CDS1"/>
    <property type="gene ID" value="TraesNOR7A03G03866320"/>
</dbReference>
<dbReference type="Gramene" id="TraesJAG7A03G03807760.1">
    <property type="protein sequence ID" value="TraesJAG7A03G03807760.1.CDS1"/>
    <property type="gene ID" value="TraesJAG7A03G03807760"/>
</dbReference>
<proteinExistence type="predicted"/>
<dbReference type="PANTHER" id="PTHR33087:SF46">
    <property type="entry name" value="OS07G0539200 PROTEIN"/>
    <property type="match status" value="1"/>
</dbReference>
<evidence type="ECO:0000256" key="1">
    <source>
        <dbReference type="SAM" id="MobiDB-lite"/>
    </source>
</evidence>
<reference evidence="2" key="1">
    <citation type="submission" date="2018-08" db="EMBL/GenBank/DDBJ databases">
        <authorList>
            <person name="Rossello M."/>
        </authorList>
    </citation>
    <scope>NUCLEOTIDE SEQUENCE [LARGE SCALE GENOMIC DNA]</scope>
    <source>
        <strain evidence="2">cv. Chinese Spring</strain>
    </source>
</reference>
<name>A0A3B6R8C5_WHEAT</name>
<dbReference type="Proteomes" id="UP000019116">
    <property type="component" value="Chromosome 7A"/>
</dbReference>
<dbReference type="AlphaFoldDB" id="A0A3B6R8C5"/>
<dbReference type="InterPro" id="IPR053253">
    <property type="entry name" value="Sex_diff_modulator"/>
</dbReference>